<name>A0A1Y5NUZ7_9MICO</name>
<reference evidence="2" key="1">
    <citation type="submission" date="2016-03" db="EMBL/GenBank/DDBJ databases">
        <authorList>
            <person name="Ploux O."/>
        </authorList>
    </citation>
    <scope>NUCLEOTIDE SEQUENCE</scope>
    <source>
        <strain evidence="2">UC1</strain>
    </source>
</reference>
<sequence>MRAQSLKGNSSVTGCQHTGGSVLPPHRFGHSVGAEAVVRATRSLGVAIVIAASSVALAGCTTPTTPYDDLERDTQPSDQLPDSMAHDATVNPESARLVGEYEGTKVWITLGASEDHVCLVIAPGDGDSQAACDFFGREIRLSEDSAVHYLLVPNSGEAPEVVHLRLSKNVYVIAK</sequence>
<evidence type="ECO:0000313" key="2">
    <source>
        <dbReference type="EMBL" id="SBS70193.1"/>
    </source>
</evidence>
<evidence type="ECO:0000256" key="1">
    <source>
        <dbReference type="SAM" id="MobiDB-lite"/>
    </source>
</evidence>
<organism evidence="2">
    <name type="scientific">uncultured Microbacterium sp</name>
    <dbReference type="NCBI Taxonomy" id="191216"/>
    <lineage>
        <taxon>Bacteria</taxon>
        <taxon>Bacillati</taxon>
        <taxon>Actinomycetota</taxon>
        <taxon>Actinomycetes</taxon>
        <taxon>Micrococcales</taxon>
        <taxon>Microbacteriaceae</taxon>
        <taxon>Microbacterium</taxon>
        <taxon>environmental samples</taxon>
    </lineage>
</organism>
<feature type="compositionally biased region" description="Polar residues" evidence="1">
    <location>
        <begin position="1"/>
        <end position="19"/>
    </location>
</feature>
<feature type="region of interest" description="Disordered" evidence="1">
    <location>
        <begin position="1"/>
        <end position="24"/>
    </location>
</feature>
<protein>
    <submittedName>
        <fullName evidence="2">Uncharacterized protein</fullName>
    </submittedName>
</protein>
<accession>A0A1Y5NUZ7</accession>
<dbReference type="EMBL" id="FLQR01000001">
    <property type="protein sequence ID" value="SBS70193.1"/>
    <property type="molecule type" value="Genomic_DNA"/>
</dbReference>
<feature type="region of interest" description="Disordered" evidence="1">
    <location>
        <begin position="66"/>
        <end position="86"/>
    </location>
</feature>
<dbReference type="AlphaFoldDB" id="A0A1Y5NUZ7"/>
<proteinExistence type="predicted"/>
<gene>
    <name evidence="2" type="ORF">MIPYR_10338</name>
</gene>